<organism evidence="3 4">
    <name type="scientific">Falsiroseomonas tokyonensis</name>
    <dbReference type="NCBI Taxonomy" id="430521"/>
    <lineage>
        <taxon>Bacteria</taxon>
        <taxon>Pseudomonadati</taxon>
        <taxon>Pseudomonadota</taxon>
        <taxon>Alphaproteobacteria</taxon>
        <taxon>Acetobacterales</taxon>
        <taxon>Roseomonadaceae</taxon>
        <taxon>Falsiroseomonas</taxon>
    </lineage>
</organism>
<proteinExistence type="predicted"/>
<feature type="chain" id="PRO_5046358896" evidence="2">
    <location>
        <begin position="20"/>
        <end position="46"/>
    </location>
</feature>
<dbReference type="EMBL" id="JBHRSB010000002">
    <property type="protein sequence ID" value="MFC2999859.1"/>
    <property type="molecule type" value="Genomic_DNA"/>
</dbReference>
<dbReference type="Proteomes" id="UP001595420">
    <property type="component" value="Unassembled WGS sequence"/>
</dbReference>
<dbReference type="RefSeq" id="WP_216835938.1">
    <property type="nucleotide sequence ID" value="NZ_JAFNJS010000002.1"/>
</dbReference>
<evidence type="ECO:0000256" key="1">
    <source>
        <dbReference type="SAM" id="MobiDB-lite"/>
    </source>
</evidence>
<sequence length="46" mass="4553">MKFIVALGCLVLLALPAAAQQAPPPAQPPAGEDCGCGVPSSPRGPR</sequence>
<evidence type="ECO:0000256" key="2">
    <source>
        <dbReference type="SAM" id="SignalP"/>
    </source>
</evidence>
<keyword evidence="4" id="KW-1185">Reference proteome</keyword>
<name>A0ABV7BSZ1_9PROT</name>
<feature type="signal peptide" evidence="2">
    <location>
        <begin position="1"/>
        <end position="19"/>
    </location>
</feature>
<protein>
    <submittedName>
        <fullName evidence="3">Uncharacterized protein</fullName>
    </submittedName>
</protein>
<accession>A0ABV7BSZ1</accession>
<evidence type="ECO:0000313" key="3">
    <source>
        <dbReference type="EMBL" id="MFC2999859.1"/>
    </source>
</evidence>
<comment type="caution">
    <text evidence="3">The sequence shown here is derived from an EMBL/GenBank/DDBJ whole genome shotgun (WGS) entry which is preliminary data.</text>
</comment>
<gene>
    <name evidence="3" type="ORF">ACFOD3_08135</name>
</gene>
<feature type="region of interest" description="Disordered" evidence="1">
    <location>
        <begin position="21"/>
        <end position="46"/>
    </location>
</feature>
<evidence type="ECO:0000313" key="4">
    <source>
        <dbReference type="Proteomes" id="UP001595420"/>
    </source>
</evidence>
<keyword evidence="2" id="KW-0732">Signal</keyword>
<reference evidence="4" key="1">
    <citation type="journal article" date="2019" name="Int. J. Syst. Evol. Microbiol.">
        <title>The Global Catalogue of Microorganisms (GCM) 10K type strain sequencing project: providing services to taxonomists for standard genome sequencing and annotation.</title>
        <authorList>
            <consortium name="The Broad Institute Genomics Platform"/>
            <consortium name="The Broad Institute Genome Sequencing Center for Infectious Disease"/>
            <person name="Wu L."/>
            <person name="Ma J."/>
        </authorList>
    </citation>
    <scope>NUCLEOTIDE SEQUENCE [LARGE SCALE GENOMIC DNA]</scope>
    <source>
        <strain evidence="4">CGMCC 1.16855</strain>
    </source>
</reference>